<evidence type="ECO:0000259" key="8">
    <source>
        <dbReference type="PROSITE" id="PS51471"/>
    </source>
</evidence>
<evidence type="ECO:0000256" key="7">
    <source>
        <dbReference type="RuleBase" id="RU003682"/>
    </source>
</evidence>
<evidence type="ECO:0000256" key="5">
    <source>
        <dbReference type="ARBA" id="ARBA00023002"/>
    </source>
</evidence>
<dbReference type="InterPro" id="IPR027443">
    <property type="entry name" value="IPNS-like_sf"/>
</dbReference>
<dbReference type="InParanoid" id="A0A6I9RYM6"/>
<dbReference type="Pfam" id="PF03171">
    <property type="entry name" value="2OG-FeII_Oxy"/>
    <property type="match status" value="1"/>
</dbReference>
<evidence type="ECO:0000256" key="6">
    <source>
        <dbReference type="ARBA" id="ARBA00023004"/>
    </source>
</evidence>
<keyword evidence="4" id="KW-0223">Dioxygenase</keyword>
<dbReference type="FunFam" id="2.60.120.330:FF:000007">
    <property type="entry name" value="Protein DMR6-like oxygenase 2"/>
    <property type="match status" value="1"/>
</dbReference>
<keyword evidence="6 7" id="KW-0408">Iron</keyword>
<comment type="cofactor">
    <cofactor evidence="1">
        <name>L-ascorbate</name>
        <dbReference type="ChEBI" id="CHEBI:38290"/>
    </cofactor>
</comment>
<gene>
    <name evidence="10" type="primary">LOC105054237</name>
</gene>
<accession>A0A6I9RYM6</accession>
<evidence type="ECO:0000256" key="2">
    <source>
        <dbReference type="ARBA" id="ARBA00008056"/>
    </source>
</evidence>
<dbReference type="Proteomes" id="UP000504607">
    <property type="component" value="Chromosome 11"/>
</dbReference>
<name>A0A6I9RYM6_ELAGV</name>
<dbReference type="FunCoup" id="A0A6I9RYM6">
    <property type="interactions" value="63"/>
</dbReference>
<evidence type="ECO:0000313" key="10">
    <source>
        <dbReference type="RefSeq" id="XP_010934017.1"/>
    </source>
</evidence>
<evidence type="ECO:0000256" key="3">
    <source>
        <dbReference type="ARBA" id="ARBA00022723"/>
    </source>
</evidence>
<dbReference type="GO" id="GO:0051213">
    <property type="term" value="F:dioxygenase activity"/>
    <property type="evidence" value="ECO:0007669"/>
    <property type="project" value="UniProtKB-KW"/>
</dbReference>
<dbReference type="InterPro" id="IPR005123">
    <property type="entry name" value="Oxoglu/Fe-dep_dioxygenase_dom"/>
</dbReference>
<comment type="similarity">
    <text evidence="2 7">Belongs to the iron/ascorbate-dependent oxidoreductase family.</text>
</comment>
<feature type="domain" description="Fe2OG dioxygenase" evidence="8">
    <location>
        <begin position="188"/>
        <end position="288"/>
    </location>
</feature>
<dbReference type="GO" id="GO:0046872">
    <property type="term" value="F:metal ion binding"/>
    <property type="evidence" value="ECO:0007669"/>
    <property type="project" value="UniProtKB-KW"/>
</dbReference>
<dbReference type="GO" id="GO:0002229">
    <property type="term" value="P:defense response to oomycetes"/>
    <property type="evidence" value="ECO:0007669"/>
    <property type="project" value="UniProtKB-ARBA"/>
</dbReference>
<dbReference type="InterPro" id="IPR026992">
    <property type="entry name" value="DIOX_N"/>
</dbReference>
<dbReference type="PANTHER" id="PTHR47991">
    <property type="entry name" value="OXOGLUTARATE/IRON-DEPENDENT DIOXYGENASE"/>
    <property type="match status" value="1"/>
</dbReference>
<dbReference type="GeneID" id="105054237"/>
<dbReference type="PROSITE" id="PS51471">
    <property type="entry name" value="FE2OG_OXY"/>
    <property type="match status" value="1"/>
</dbReference>
<dbReference type="Pfam" id="PF14226">
    <property type="entry name" value="DIOX_N"/>
    <property type="match status" value="1"/>
</dbReference>
<sequence length="337" mass="38583">MADRLLSTVPHHRNLPESYVRPESQRPRLAEVESDANIPVVDLGADDQSQIISQINDACRSYGFFQIVNHGISVELMLKMMAIAFEFFYLPPEEKAKLYSDDPAKKIRLSTSFNVRKETVHNWRDYLRLHCYPLEEFVPGWPSNPPSFREVVSTYCREVRQLGFRLLGLISLSLGLEEDYIEKVLGEQEQHMAINYYPQCPEPELTYGLPAHTDPNALTILLQDQKVAGLQVFKDGKWIRVDPHPNAFVINIGDQLQALSNGRYKSVWHRAVVNSDEERMSVASFLCPCNSAVISPAKTLTGDGSAAVYRSFTYAEYYKKFWSRNLDQEHCLELFKS</sequence>
<keyword evidence="3 7" id="KW-0479">Metal-binding</keyword>
<proteinExistence type="inferred from homology"/>
<evidence type="ECO:0000256" key="1">
    <source>
        <dbReference type="ARBA" id="ARBA00001961"/>
    </source>
</evidence>
<reference evidence="10" key="1">
    <citation type="submission" date="2025-08" db="UniProtKB">
        <authorList>
            <consortium name="RefSeq"/>
        </authorList>
    </citation>
    <scope>IDENTIFICATION</scope>
</reference>
<dbReference type="RefSeq" id="XP_010934017.1">
    <property type="nucleotide sequence ID" value="XM_010935715.3"/>
</dbReference>
<keyword evidence="9" id="KW-1185">Reference proteome</keyword>
<dbReference type="InterPro" id="IPR044861">
    <property type="entry name" value="IPNS-like_FE2OG_OXY"/>
</dbReference>
<dbReference type="KEGG" id="egu:105054237"/>
<dbReference type="SUPFAM" id="SSF51197">
    <property type="entry name" value="Clavaminate synthase-like"/>
    <property type="match status" value="1"/>
</dbReference>
<organism evidence="9 10">
    <name type="scientific">Elaeis guineensis var. tenera</name>
    <name type="common">Oil palm</name>
    <dbReference type="NCBI Taxonomy" id="51953"/>
    <lineage>
        <taxon>Eukaryota</taxon>
        <taxon>Viridiplantae</taxon>
        <taxon>Streptophyta</taxon>
        <taxon>Embryophyta</taxon>
        <taxon>Tracheophyta</taxon>
        <taxon>Spermatophyta</taxon>
        <taxon>Magnoliopsida</taxon>
        <taxon>Liliopsida</taxon>
        <taxon>Arecaceae</taxon>
        <taxon>Arecoideae</taxon>
        <taxon>Cocoseae</taxon>
        <taxon>Elaeidinae</taxon>
        <taxon>Elaeis</taxon>
    </lineage>
</organism>
<evidence type="ECO:0000313" key="9">
    <source>
        <dbReference type="Proteomes" id="UP000504607"/>
    </source>
</evidence>
<dbReference type="AlphaFoldDB" id="A0A6I9RYM6"/>
<protein>
    <submittedName>
        <fullName evidence="10">Flavanone 3-dioxygenase 2</fullName>
    </submittedName>
</protein>
<keyword evidence="5 7" id="KW-0560">Oxidoreductase</keyword>
<evidence type="ECO:0000256" key="4">
    <source>
        <dbReference type="ARBA" id="ARBA00022964"/>
    </source>
</evidence>
<dbReference type="Gene3D" id="2.60.120.330">
    <property type="entry name" value="B-lactam Antibiotic, Isopenicillin N Synthase, Chain"/>
    <property type="match status" value="1"/>
</dbReference>
<dbReference type="InterPro" id="IPR050295">
    <property type="entry name" value="Plant_2OG-oxidoreductases"/>
</dbReference>
<dbReference type="OrthoDB" id="288590at2759"/>